<feature type="region of interest" description="Disordered" evidence="1">
    <location>
        <begin position="225"/>
        <end position="251"/>
    </location>
</feature>
<evidence type="ECO:0000256" key="1">
    <source>
        <dbReference type="SAM" id="MobiDB-lite"/>
    </source>
</evidence>
<proteinExistence type="predicted"/>
<dbReference type="OrthoDB" id="2799149at2759"/>
<feature type="region of interest" description="Disordered" evidence="1">
    <location>
        <begin position="18"/>
        <end position="40"/>
    </location>
</feature>
<dbReference type="VEuPathDB" id="FungiDB:PTTG_30434"/>
<feature type="compositionally biased region" description="Low complexity" evidence="1">
    <location>
        <begin position="31"/>
        <end position="40"/>
    </location>
</feature>
<keyword evidence="4" id="KW-1185">Reference proteome</keyword>
<evidence type="ECO:0000313" key="3">
    <source>
        <dbReference type="EnsemblFungi" id="PTTG_30434-t43_1-p1"/>
    </source>
</evidence>
<dbReference type="Proteomes" id="UP000005240">
    <property type="component" value="Unassembled WGS sequence"/>
</dbReference>
<organism evidence="2">
    <name type="scientific">Puccinia triticina (isolate 1-1 / race 1 (BBBD))</name>
    <name type="common">Brown leaf rust fungus</name>
    <dbReference type="NCBI Taxonomy" id="630390"/>
    <lineage>
        <taxon>Eukaryota</taxon>
        <taxon>Fungi</taxon>
        <taxon>Dikarya</taxon>
        <taxon>Basidiomycota</taxon>
        <taxon>Pucciniomycotina</taxon>
        <taxon>Pucciniomycetes</taxon>
        <taxon>Pucciniales</taxon>
        <taxon>Pucciniaceae</taxon>
        <taxon>Puccinia</taxon>
    </lineage>
</organism>
<feature type="region of interest" description="Disordered" evidence="1">
    <location>
        <begin position="139"/>
        <end position="200"/>
    </location>
</feature>
<dbReference type="InterPro" id="IPR021109">
    <property type="entry name" value="Peptidase_aspartic_dom_sf"/>
</dbReference>
<dbReference type="EMBL" id="ADAS02003603">
    <property type="protein sequence ID" value="OAV85558.1"/>
    <property type="molecule type" value="Genomic_DNA"/>
</dbReference>
<feature type="region of interest" description="Disordered" evidence="1">
    <location>
        <begin position="79"/>
        <end position="98"/>
    </location>
</feature>
<reference evidence="3 4" key="3">
    <citation type="journal article" date="2017" name="G3 (Bethesda)">
        <title>Comparative analysis highlights variable genome content of wheat rusts and divergence of the mating loci.</title>
        <authorList>
            <person name="Cuomo C.A."/>
            <person name="Bakkeren G."/>
            <person name="Khalil H.B."/>
            <person name="Panwar V."/>
            <person name="Joly D."/>
            <person name="Linning R."/>
            <person name="Sakthikumar S."/>
            <person name="Song X."/>
            <person name="Adiconis X."/>
            <person name="Fan L."/>
            <person name="Goldberg J.M."/>
            <person name="Levin J.Z."/>
            <person name="Young S."/>
            <person name="Zeng Q."/>
            <person name="Anikster Y."/>
            <person name="Bruce M."/>
            <person name="Wang M."/>
            <person name="Yin C."/>
            <person name="McCallum B."/>
            <person name="Szabo L.J."/>
            <person name="Hulbert S."/>
            <person name="Chen X."/>
            <person name="Fellers J.P."/>
        </authorList>
    </citation>
    <scope>NUCLEOTIDE SEQUENCE</scope>
    <source>
        <strain evidence="3">isolate 1-1 / race 1 (BBBD)</strain>
        <strain evidence="4">Isolate 1-1 / race 1 (BBBD)</strain>
    </source>
</reference>
<evidence type="ECO:0000313" key="2">
    <source>
        <dbReference type="EMBL" id="OAV85558.1"/>
    </source>
</evidence>
<gene>
    <name evidence="2" type="ORF">PTTG_30434</name>
</gene>
<evidence type="ECO:0000313" key="4">
    <source>
        <dbReference type="Proteomes" id="UP000005240"/>
    </source>
</evidence>
<feature type="compositionally biased region" description="Polar residues" evidence="1">
    <location>
        <begin position="143"/>
        <end position="156"/>
    </location>
</feature>
<feature type="compositionally biased region" description="Basic and acidic residues" evidence="1">
    <location>
        <begin position="189"/>
        <end position="200"/>
    </location>
</feature>
<feature type="non-terminal residue" evidence="2">
    <location>
        <position position="269"/>
    </location>
</feature>
<dbReference type="STRING" id="630390.A0A180FZ37"/>
<sequence>SGATHDVLSEQFVAKESLSPVPSVTKRRISGFDGSTSHSSSEISLLLNSDSNPSTFIITKLKDLYDGILGMPWIRRHGHLSSDPPTTSQDGEEPGARQARTIDEGVPALCGITPPQCESNTSISTTDWMRTTGKRTLFLEPAPQTSATPHPTQQLRSRADSQAEDSKTTLQEAIATAPAVSSMPTNTSSDREEPAGRSARQIDEGVPAFSGITPPRYLGDISSHTTTAEPIQFSRRRHQDDPTGSHCNRFGGFVYADKHLQRRGGARRE</sequence>
<reference evidence="2" key="2">
    <citation type="submission" date="2016-05" db="EMBL/GenBank/DDBJ databases">
        <title>Comparative analysis highlights variable genome content of wheat rusts and divergence of the mating loci.</title>
        <authorList>
            <person name="Cuomo C.A."/>
            <person name="Bakkeren G."/>
            <person name="Szabo L."/>
            <person name="Khalil H."/>
            <person name="Joly D."/>
            <person name="Goldberg J."/>
            <person name="Young S."/>
            <person name="Zeng Q."/>
            <person name="Fellers J."/>
        </authorList>
    </citation>
    <scope>NUCLEOTIDE SEQUENCE [LARGE SCALE GENOMIC DNA]</scope>
    <source>
        <strain evidence="2">1-1 BBBD Race 1</strain>
    </source>
</reference>
<accession>A0A180FZ37</accession>
<protein>
    <submittedName>
        <fullName evidence="2 3">Uncharacterized protein</fullName>
    </submittedName>
</protein>
<name>A0A180FZ37_PUCT1</name>
<feature type="compositionally biased region" description="Basic and acidic residues" evidence="1">
    <location>
        <begin position="157"/>
        <end position="167"/>
    </location>
</feature>
<feature type="non-terminal residue" evidence="2">
    <location>
        <position position="1"/>
    </location>
</feature>
<reference evidence="2" key="1">
    <citation type="submission" date="2009-11" db="EMBL/GenBank/DDBJ databases">
        <authorList>
            <consortium name="The Broad Institute Genome Sequencing Platform"/>
            <person name="Ward D."/>
            <person name="Feldgarden M."/>
            <person name="Earl A."/>
            <person name="Young S.K."/>
            <person name="Zeng Q."/>
            <person name="Koehrsen M."/>
            <person name="Alvarado L."/>
            <person name="Berlin A."/>
            <person name="Bochicchio J."/>
            <person name="Borenstein D."/>
            <person name="Chapman S.B."/>
            <person name="Chen Z."/>
            <person name="Engels R."/>
            <person name="Freedman E."/>
            <person name="Gellesch M."/>
            <person name="Goldberg J."/>
            <person name="Griggs A."/>
            <person name="Gujja S."/>
            <person name="Heilman E."/>
            <person name="Heiman D."/>
            <person name="Hepburn T."/>
            <person name="Howarth C."/>
            <person name="Jen D."/>
            <person name="Larson L."/>
            <person name="Lewis B."/>
            <person name="Mehta T."/>
            <person name="Park D."/>
            <person name="Pearson M."/>
            <person name="Roberts A."/>
            <person name="Saif S."/>
            <person name="Shea T."/>
            <person name="Shenoy N."/>
            <person name="Sisk P."/>
            <person name="Stolte C."/>
            <person name="Sykes S."/>
            <person name="Thomson T."/>
            <person name="Walk T."/>
            <person name="White J."/>
            <person name="Yandava C."/>
            <person name="Izard J."/>
            <person name="Baranova O.V."/>
            <person name="Blanton J.M."/>
            <person name="Tanner A.C."/>
            <person name="Dewhirst F.E."/>
            <person name="Haas B."/>
            <person name="Nusbaum C."/>
            <person name="Birren B."/>
        </authorList>
    </citation>
    <scope>NUCLEOTIDE SEQUENCE [LARGE SCALE GENOMIC DNA]</scope>
    <source>
        <strain evidence="2">1-1 BBBD Race 1</strain>
    </source>
</reference>
<dbReference type="AlphaFoldDB" id="A0A180FZ37"/>
<dbReference type="EnsemblFungi" id="PTTG_30434-t43_1">
    <property type="protein sequence ID" value="PTTG_30434-t43_1-p1"/>
    <property type="gene ID" value="PTTG_30434"/>
</dbReference>
<dbReference type="CDD" id="cd00303">
    <property type="entry name" value="retropepsin_like"/>
    <property type="match status" value="1"/>
</dbReference>
<dbReference type="Gene3D" id="2.40.70.10">
    <property type="entry name" value="Acid Proteases"/>
    <property type="match status" value="1"/>
</dbReference>
<reference evidence="3" key="4">
    <citation type="submission" date="2025-05" db="UniProtKB">
        <authorList>
            <consortium name="EnsemblFungi"/>
        </authorList>
    </citation>
    <scope>IDENTIFICATION</scope>
    <source>
        <strain evidence="3">isolate 1-1 / race 1 (BBBD)</strain>
    </source>
</reference>